<dbReference type="AlphaFoldDB" id="A0A385JMD5"/>
<feature type="domain" description="Glycosyl transferase family 1" evidence="1">
    <location>
        <begin position="185"/>
        <end position="342"/>
    </location>
</feature>
<evidence type="ECO:0000259" key="2">
    <source>
        <dbReference type="Pfam" id="PF13439"/>
    </source>
</evidence>
<name>A0A385JMD5_PROMI</name>
<accession>A0A385JMD5</accession>
<dbReference type="Pfam" id="PF00534">
    <property type="entry name" value="Glycos_transf_1"/>
    <property type="match status" value="1"/>
</dbReference>
<feature type="domain" description="Glycosyltransferase subfamily 4-like N-terminal" evidence="2">
    <location>
        <begin position="17"/>
        <end position="176"/>
    </location>
</feature>
<dbReference type="GO" id="GO:1901135">
    <property type="term" value="P:carbohydrate derivative metabolic process"/>
    <property type="evidence" value="ECO:0007669"/>
    <property type="project" value="UniProtKB-ARBA"/>
</dbReference>
<dbReference type="InterPro" id="IPR028098">
    <property type="entry name" value="Glyco_trans_4-like_N"/>
</dbReference>
<organism evidence="3">
    <name type="scientific">Proteus mirabilis</name>
    <dbReference type="NCBI Taxonomy" id="584"/>
    <lineage>
        <taxon>Bacteria</taxon>
        <taxon>Pseudomonadati</taxon>
        <taxon>Pseudomonadota</taxon>
        <taxon>Gammaproteobacteria</taxon>
        <taxon>Enterobacterales</taxon>
        <taxon>Morganellaceae</taxon>
        <taxon>Proteus</taxon>
    </lineage>
</organism>
<proteinExistence type="predicted"/>
<evidence type="ECO:0000259" key="1">
    <source>
        <dbReference type="Pfam" id="PF00534"/>
    </source>
</evidence>
<dbReference type="PANTHER" id="PTHR12526">
    <property type="entry name" value="GLYCOSYLTRANSFERASE"/>
    <property type="match status" value="1"/>
</dbReference>
<dbReference type="Pfam" id="PF13439">
    <property type="entry name" value="Glyco_transf_4"/>
    <property type="match status" value="1"/>
</dbReference>
<reference evidence="3" key="1">
    <citation type="journal article" date="2017" name="PLoS ONE">
        <title>Genetic diversity of the O antigens of Proteus species and the development of a suspension array for molecular serotyping.</title>
        <authorList>
            <person name="Yu X."/>
            <person name="Torzewska A."/>
            <person name="Zhang X."/>
            <person name="Yin Z."/>
            <person name="Drzewiecka D."/>
            <person name="Cao H."/>
            <person name="Liu B."/>
            <person name="Knirel Y.A."/>
            <person name="Rozalski A."/>
            <person name="Wang L."/>
        </authorList>
    </citation>
    <scope>NUCLEOTIDE SEQUENCE</scope>
    <source>
        <strain evidence="3">PrK 26/57</strain>
    </source>
</reference>
<dbReference type="GO" id="GO:0016757">
    <property type="term" value="F:glycosyltransferase activity"/>
    <property type="evidence" value="ECO:0007669"/>
    <property type="project" value="InterPro"/>
</dbReference>
<protein>
    <submittedName>
        <fullName evidence="3">Gt1</fullName>
    </submittedName>
</protein>
<sequence length="376" mass="42443">MIKKPKIIHIITGLNNGGAEGVLYRLCKYDLANDHVVISLTTDGKYGSMLRDINVNVICLHLKSFSSTLPSLIKLYKIIKKEKPYIVQTWMYHADLIGGIIAKLAGVKKIYWNIRQTNLIKGKSKKTTILIAKICSKFSFFIPCKIICCASEAKKTHIDLGYKGKDMVIIPNGFDFSQYKKSHNDEIKKQLGIPQNSICIGMVARFDPQKNHLLLLDAFTRIYKNKNIKLILIGSNITNNNKILVEYIKNKNIEKETILLGERKDIPDMMSLLDIHILSSSFGEGFPNVLVEAMASGTPCIATDVGDSRLIISEYGWIIPPNNLNKLISALNSALSIKELDNKKWEDICVACKKHVISNYDIEKMVDAYNSTWFEK</sequence>
<dbReference type="InterPro" id="IPR001296">
    <property type="entry name" value="Glyco_trans_1"/>
</dbReference>
<dbReference type="Gene3D" id="3.40.50.2000">
    <property type="entry name" value="Glycogen Phosphorylase B"/>
    <property type="match status" value="2"/>
</dbReference>
<dbReference type="RefSeq" id="WP_368925294.1">
    <property type="nucleotide sequence ID" value="NZ_CAXOLU010000006.1"/>
</dbReference>
<dbReference type="EMBL" id="KY710693">
    <property type="protein sequence ID" value="AXY99448.1"/>
    <property type="molecule type" value="Genomic_DNA"/>
</dbReference>
<dbReference type="SUPFAM" id="SSF53756">
    <property type="entry name" value="UDP-Glycosyltransferase/glycogen phosphorylase"/>
    <property type="match status" value="1"/>
</dbReference>
<evidence type="ECO:0000313" key="3">
    <source>
        <dbReference type="EMBL" id="AXY99448.1"/>
    </source>
</evidence>